<dbReference type="Proteomes" id="UP001140949">
    <property type="component" value="Unassembled WGS sequence"/>
</dbReference>
<feature type="compositionally biased region" description="Basic and acidic residues" evidence="1">
    <location>
        <begin position="13"/>
        <end position="27"/>
    </location>
</feature>
<reference evidence="2" key="2">
    <citation type="submission" date="2023-04" db="EMBL/GenBank/DDBJ databases">
        <authorList>
            <person name="Bruccoleri R.E."/>
            <person name="Oakeley E.J."/>
            <person name="Faust A.-M."/>
            <person name="Dessus-Babus S."/>
            <person name="Altorfer M."/>
            <person name="Burckhardt D."/>
            <person name="Oertli M."/>
            <person name="Naumann U."/>
            <person name="Petersen F."/>
            <person name="Wong J."/>
        </authorList>
    </citation>
    <scope>NUCLEOTIDE SEQUENCE</scope>
    <source>
        <strain evidence="2">GSM-AAB239-AS_SAM_17_03QT</strain>
        <tissue evidence="2">Leaf</tissue>
    </source>
</reference>
<protein>
    <submittedName>
        <fullName evidence="2">Uncharacterized protein</fullName>
    </submittedName>
</protein>
<feature type="compositionally biased region" description="Polar residues" evidence="1">
    <location>
        <begin position="1"/>
        <end position="11"/>
    </location>
</feature>
<accession>A0AAX6HY90</accession>
<comment type="caution">
    <text evidence="2">The sequence shown here is derived from an EMBL/GenBank/DDBJ whole genome shotgun (WGS) entry which is preliminary data.</text>
</comment>
<sequence>MSPTSPHQQYQIWKKERGSERKEEAHRGSRRISALAAGCGCASQAARESKTRGRLEAQRARLRRAQRRGLLAVAPRWRAADLKVAGARRSGSWKTARAELAAACRWRHPKGTNLGGHGVAAEARPGWDA</sequence>
<evidence type="ECO:0000313" key="3">
    <source>
        <dbReference type="Proteomes" id="UP001140949"/>
    </source>
</evidence>
<gene>
    <name evidence="2" type="ORF">M6B38_285555</name>
</gene>
<keyword evidence="3" id="KW-1185">Reference proteome</keyword>
<name>A0AAX6HY90_IRIPA</name>
<reference evidence="2" key="1">
    <citation type="journal article" date="2023" name="GigaByte">
        <title>Genome assembly of the bearded iris, Iris pallida Lam.</title>
        <authorList>
            <person name="Bruccoleri R.E."/>
            <person name="Oakeley E.J."/>
            <person name="Faust A.M.E."/>
            <person name="Altorfer M."/>
            <person name="Dessus-Babus S."/>
            <person name="Burckhardt D."/>
            <person name="Oertli M."/>
            <person name="Naumann U."/>
            <person name="Petersen F."/>
            <person name="Wong J."/>
        </authorList>
    </citation>
    <scope>NUCLEOTIDE SEQUENCE</scope>
    <source>
        <strain evidence="2">GSM-AAB239-AS_SAM_17_03QT</strain>
    </source>
</reference>
<evidence type="ECO:0000256" key="1">
    <source>
        <dbReference type="SAM" id="MobiDB-lite"/>
    </source>
</evidence>
<evidence type="ECO:0000313" key="2">
    <source>
        <dbReference type="EMBL" id="KAJ6845768.1"/>
    </source>
</evidence>
<dbReference type="EMBL" id="JANAVB010005798">
    <property type="protein sequence ID" value="KAJ6845768.1"/>
    <property type="molecule type" value="Genomic_DNA"/>
</dbReference>
<proteinExistence type="predicted"/>
<dbReference type="AlphaFoldDB" id="A0AAX6HY90"/>
<feature type="region of interest" description="Disordered" evidence="1">
    <location>
        <begin position="1"/>
        <end position="29"/>
    </location>
</feature>
<feature type="region of interest" description="Disordered" evidence="1">
    <location>
        <begin position="108"/>
        <end position="129"/>
    </location>
</feature>
<organism evidence="2 3">
    <name type="scientific">Iris pallida</name>
    <name type="common">Sweet iris</name>
    <dbReference type="NCBI Taxonomy" id="29817"/>
    <lineage>
        <taxon>Eukaryota</taxon>
        <taxon>Viridiplantae</taxon>
        <taxon>Streptophyta</taxon>
        <taxon>Embryophyta</taxon>
        <taxon>Tracheophyta</taxon>
        <taxon>Spermatophyta</taxon>
        <taxon>Magnoliopsida</taxon>
        <taxon>Liliopsida</taxon>
        <taxon>Asparagales</taxon>
        <taxon>Iridaceae</taxon>
        <taxon>Iridoideae</taxon>
        <taxon>Irideae</taxon>
        <taxon>Iris</taxon>
    </lineage>
</organism>